<dbReference type="CDD" id="cd19996">
    <property type="entry name" value="PBP1_ABC_sugar_binding-like"/>
    <property type="match status" value="1"/>
</dbReference>
<dbReference type="RefSeq" id="WP_073625874.1">
    <property type="nucleotide sequence ID" value="NZ_FRXO01000001.1"/>
</dbReference>
<dbReference type="AlphaFoldDB" id="A0A1M7Z9S9"/>
<reference evidence="6 7" key="1">
    <citation type="submission" date="2016-12" db="EMBL/GenBank/DDBJ databases">
        <authorList>
            <person name="Song W.-J."/>
            <person name="Kurnit D.M."/>
        </authorList>
    </citation>
    <scope>NUCLEOTIDE SEQUENCE [LARGE SCALE GENOMIC DNA]</scope>
    <source>
        <strain evidence="6 7">DSM 19599</strain>
    </source>
</reference>
<dbReference type="STRING" id="1123029.SAMN02745172_00864"/>
<dbReference type="EMBL" id="FRXO01000001">
    <property type="protein sequence ID" value="SHO61697.1"/>
    <property type="molecule type" value="Genomic_DNA"/>
</dbReference>
<comment type="similarity">
    <text evidence="2">Belongs to the bacterial solute-binding protein 2 family.</text>
</comment>
<dbReference type="GO" id="GO:0030246">
    <property type="term" value="F:carbohydrate binding"/>
    <property type="evidence" value="ECO:0007669"/>
    <property type="project" value="UniProtKB-ARBA"/>
</dbReference>
<evidence type="ECO:0000313" key="7">
    <source>
        <dbReference type="Proteomes" id="UP000186406"/>
    </source>
</evidence>
<comment type="subcellular location">
    <subcellularLocation>
        <location evidence="1">Cell envelope</location>
    </subcellularLocation>
</comment>
<dbReference type="SUPFAM" id="SSF53822">
    <property type="entry name" value="Periplasmic binding protein-like I"/>
    <property type="match status" value="1"/>
</dbReference>
<proteinExistence type="inferred from homology"/>
<evidence type="ECO:0000256" key="1">
    <source>
        <dbReference type="ARBA" id="ARBA00004196"/>
    </source>
</evidence>
<organism evidence="6 7">
    <name type="scientific">Pseudoxanthobacter soli DSM 19599</name>
    <dbReference type="NCBI Taxonomy" id="1123029"/>
    <lineage>
        <taxon>Bacteria</taxon>
        <taxon>Pseudomonadati</taxon>
        <taxon>Pseudomonadota</taxon>
        <taxon>Alphaproteobacteria</taxon>
        <taxon>Hyphomicrobiales</taxon>
        <taxon>Segnochrobactraceae</taxon>
        <taxon>Pseudoxanthobacter</taxon>
    </lineage>
</organism>
<dbReference type="Pfam" id="PF13407">
    <property type="entry name" value="Peripla_BP_4"/>
    <property type="match status" value="1"/>
</dbReference>
<sequence>MLRTVRAALLATLCFAAPAFAQDVSLMDGMVPREGVNPVIPAGKFTKAPPWKIGFSIWGFGNTWMIQMAQEAEYAASQNPNIQEFIVTNADSNPTKQIADIEDLVAQGVDALVVAPISLTAVSPVIEKATAAGIPVVVHSTAVDTDKYTVELQGDPIHFGKVMGDFIVQQLNGKGRIWVLRGQAGVSEDQLRYDGLVEALKGTDIVISSEQHGDWSYDKGKQVCEALALSDPNPDGIWSSGAAMSHACIEVFQELGQPIPPISGEGNNGFFGVWKAANATSMAAVFPPEQGAAAVRAAVALLEGKPLYHRYVGRPAPILQERRDSFYRPDLNDNLWFPTSLPEEKLKEIFKK</sequence>
<dbReference type="Proteomes" id="UP000186406">
    <property type="component" value="Unassembled WGS sequence"/>
</dbReference>
<dbReference type="InterPro" id="IPR025997">
    <property type="entry name" value="SBP_2_dom"/>
</dbReference>
<dbReference type="InterPro" id="IPR028082">
    <property type="entry name" value="Peripla_BP_I"/>
</dbReference>
<dbReference type="GO" id="GO:0030313">
    <property type="term" value="C:cell envelope"/>
    <property type="evidence" value="ECO:0007669"/>
    <property type="project" value="UniProtKB-SubCell"/>
</dbReference>
<feature type="signal peptide" evidence="4">
    <location>
        <begin position="1"/>
        <end position="21"/>
    </location>
</feature>
<name>A0A1M7Z9S9_9HYPH</name>
<evidence type="ECO:0000256" key="2">
    <source>
        <dbReference type="ARBA" id="ARBA00007639"/>
    </source>
</evidence>
<keyword evidence="3 4" id="KW-0732">Signal</keyword>
<keyword evidence="7" id="KW-1185">Reference proteome</keyword>
<feature type="chain" id="PRO_5013246696" evidence="4">
    <location>
        <begin position="22"/>
        <end position="352"/>
    </location>
</feature>
<evidence type="ECO:0000256" key="4">
    <source>
        <dbReference type="SAM" id="SignalP"/>
    </source>
</evidence>
<feature type="domain" description="Periplasmic binding protein" evidence="5">
    <location>
        <begin position="53"/>
        <end position="305"/>
    </location>
</feature>
<accession>A0A1M7Z9S9</accession>
<dbReference type="PANTHER" id="PTHR46847">
    <property type="entry name" value="D-ALLOSE-BINDING PERIPLASMIC PROTEIN-RELATED"/>
    <property type="match status" value="1"/>
</dbReference>
<evidence type="ECO:0000259" key="5">
    <source>
        <dbReference type="Pfam" id="PF13407"/>
    </source>
</evidence>
<gene>
    <name evidence="6" type="ORF">SAMN02745172_00864</name>
</gene>
<dbReference type="Gene3D" id="3.40.50.2300">
    <property type="match status" value="2"/>
</dbReference>
<dbReference type="PANTHER" id="PTHR46847:SF3">
    <property type="entry name" value="GALACTOFURANOSE-BINDING PROTEIN YTFQ"/>
    <property type="match status" value="1"/>
</dbReference>
<dbReference type="OrthoDB" id="3600104at2"/>
<evidence type="ECO:0000256" key="3">
    <source>
        <dbReference type="ARBA" id="ARBA00022729"/>
    </source>
</evidence>
<protein>
    <submittedName>
        <fullName evidence="6">Ribose transport system substrate-binding protein</fullName>
    </submittedName>
</protein>
<evidence type="ECO:0000313" key="6">
    <source>
        <dbReference type="EMBL" id="SHO61697.1"/>
    </source>
</evidence>